<dbReference type="PANTHER" id="PTHR33164">
    <property type="entry name" value="TRANSCRIPTIONAL REGULATOR, MARR FAMILY"/>
    <property type="match status" value="1"/>
</dbReference>
<evidence type="ECO:0000313" key="6">
    <source>
        <dbReference type="Proteomes" id="UP001141259"/>
    </source>
</evidence>
<reference evidence="5" key="1">
    <citation type="submission" date="2022-08" db="EMBL/GenBank/DDBJ databases">
        <authorList>
            <person name="Tistechok S."/>
            <person name="Samborskyy M."/>
            <person name="Roman I."/>
        </authorList>
    </citation>
    <scope>NUCLEOTIDE SEQUENCE</scope>
    <source>
        <strain evidence="5">DSM 103496</strain>
    </source>
</reference>
<keyword evidence="2" id="KW-0238">DNA-binding</keyword>
<dbReference type="GO" id="GO:0003700">
    <property type="term" value="F:DNA-binding transcription factor activity"/>
    <property type="evidence" value="ECO:0007669"/>
    <property type="project" value="InterPro"/>
</dbReference>
<keyword evidence="1" id="KW-0805">Transcription regulation</keyword>
<dbReference type="Gene3D" id="1.10.10.10">
    <property type="entry name" value="Winged helix-like DNA-binding domain superfamily/Winged helix DNA-binding domain"/>
    <property type="match status" value="1"/>
</dbReference>
<dbReference type="InterPro" id="IPR011991">
    <property type="entry name" value="ArsR-like_HTH"/>
</dbReference>
<dbReference type="RefSeq" id="WP_259626286.1">
    <property type="nucleotide sequence ID" value="NZ_JANYMP010000015.1"/>
</dbReference>
<dbReference type="PROSITE" id="PS50995">
    <property type="entry name" value="HTH_MARR_2"/>
    <property type="match status" value="1"/>
</dbReference>
<dbReference type="SUPFAM" id="SSF46785">
    <property type="entry name" value="Winged helix' DNA-binding domain"/>
    <property type="match status" value="1"/>
</dbReference>
<dbReference type="InterPro" id="IPR039422">
    <property type="entry name" value="MarR/SlyA-like"/>
</dbReference>
<evidence type="ECO:0000259" key="4">
    <source>
        <dbReference type="PROSITE" id="PS50995"/>
    </source>
</evidence>
<comment type="caution">
    <text evidence="5">The sequence shown here is derived from an EMBL/GenBank/DDBJ whole genome shotgun (WGS) entry which is preliminary data.</text>
</comment>
<keyword evidence="6" id="KW-1185">Reference proteome</keyword>
<dbReference type="Proteomes" id="UP001141259">
    <property type="component" value="Unassembled WGS sequence"/>
</dbReference>
<dbReference type="CDD" id="cd00090">
    <property type="entry name" value="HTH_ARSR"/>
    <property type="match status" value="1"/>
</dbReference>
<dbReference type="Pfam" id="PF12802">
    <property type="entry name" value="MarR_2"/>
    <property type="match status" value="1"/>
</dbReference>
<dbReference type="PROSITE" id="PS01117">
    <property type="entry name" value="HTH_MARR_1"/>
    <property type="match status" value="1"/>
</dbReference>
<evidence type="ECO:0000256" key="3">
    <source>
        <dbReference type="ARBA" id="ARBA00023163"/>
    </source>
</evidence>
<evidence type="ECO:0000313" key="5">
    <source>
        <dbReference type="EMBL" id="MCS7480795.1"/>
    </source>
</evidence>
<dbReference type="InterPro" id="IPR023187">
    <property type="entry name" value="Tscrpt_reg_MarR-type_CS"/>
</dbReference>
<dbReference type="InterPro" id="IPR036390">
    <property type="entry name" value="WH_DNA-bd_sf"/>
</dbReference>
<proteinExistence type="predicted"/>
<dbReference type="InterPro" id="IPR036388">
    <property type="entry name" value="WH-like_DNA-bd_sf"/>
</dbReference>
<gene>
    <name evidence="5" type="ORF">NZH93_28395</name>
</gene>
<evidence type="ECO:0000256" key="1">
    <source>
        <dbReference type="ARBA" id="ARBA00023015"/>
    </source>
</evidence>
<protein>
    <submittedName>
        <fullName evidence="5">MarR family transcriptional regulator</fullName>
    </submittedName>
</protein>
<dbReference type="EMBL" id="JANYMP010000015">
    <property type="protein sequence ID" value="MCS7480795.1"/>
    <property type="molecule type" value="Genomic_DNA"/>
</dbReference>
<dbReference type="GO" id="GO:0003677">
    <property type="term" value="F:DNA binding"/>
    <property type="evidence" value="ECO:0007669"/>
    <property type="project" value="UniProtKB-KW"/>
</dbReference>
<dbReference type="PANTHER" id="PTHR33164:SF57">
    <property type="entry name" value="MARR-FAMILY TRANSCRIPTIONAL REGULATOR"/>
    <property type="match status" value="1"/>
</dbReference>
<dbReference type="InterPro" id="IPR000835">
    <property type="entry name" value="HTH_MarR-typ"/>
</dbReference>
<feature type="domain" description="HTH marR-type" evidence="4">
    <location>
        <begin position="8"/>
        <end position="140"/>
    </location>
</feature>
<accession>A0A9X3AIP9</accession>
<dbReference type="GO" id="GO:0006950">
    <property type="term" value="P:response to stress"/>
    <property type="evidence" value="ECO:0007669"/>
    <property type="project" value="TreeGrafter"/>
</dbReference>
<dbReference type="AlphaFoldDB" id="A0A9X3AIP9"/>
<evidence type="ECO:0000256" key="2">
    <source>
        <dbReference type="ARBA" id="ARBA00023125"/>
    </source>
</evidence>
<name>A0A9X3AIP9_9PSEU</name>
<sequence length="153" mass="17218">MSPTRESCIDVLRQLHAVFQLKHVITTKVWEERDLNPAAVGLLAELARRGESRVSELAQVHLVDTSVVSRQVAQLEKAGLVERRACQNDGRSQLISATAHGLKMLDGWRQAQITLVQEALADWTEEDVRAFVRQFGLFTDDLRAHLLVPEAIR</sequence>
<keyword evidence="3" id="KW-0804">Transcription</keyword>
<organism evidence="5 6">
    <name type="scientific">Umezawaea endophytica</name>
    <dbReference type="NCBI Taxonomy" id="1654476"/>
    <lineage>
        <taxon>Bacteria</taxon>
        <taxon>Bacillati</taxon>
        <taxon>Actinomycetota</taxon>
        <taxon>Actinomycetes</taxon>
        <taxon>Pseudonocardiales</taxon>
        <taxon>Pseudonocardiaceae</taxon>
        <taxon>Umezawaea</taxon>
    </lineage>
</organism>
<dbReference type="SMART" id="SM00347">
    <property type="entry name" value="HTH_MARR"/>
    <property type="match status" value="1"/>
</dbReference>